<dbReference type="AlphaFoldDB" id="A0AAU9VS81"/>
<organism evidence="1 2">
    <name type="scientific">Pocillopora meandrina</name>
    <dbReference type="NCBI Taxonomy" id="46732"/>
    <lineage>
        <taxon>Eukaryota</taxon>
        <taxon>Metazoa</taxon>
        <taxon>Cnidaria</taxon>
        <taxon>Anthozoa</taxon>
        <taxon>Hexacorallia</taxon>
        <taxon>Scleractinia</taxon>
        <taxon>Astrocoeniina</taxon>
        <taxon>Pocilloporidae</taxon>
        <taxon>Pocillopora</taxon>
    </lineage>
</organism>
<evidence type="ECO:0000313" key="1">
    <source>
        <dbReference type="EMBL" id="CAH3037831.1"/>
    </source>
</evidence>
<proteinExistence type="predicted"/>
<dbReference type="EMBL" id="CALNXJ010000004">
    <property type="protein sequence ID" value="CAH3037831.1"/>
    <property type="molecule type" value="Genomic_DNA"/>
</dbReference>
<gene>
    <name evidence="1" type="ORF">PMEA_00021379</name>
</gene>
<keyword evidence="2" id="KW-1185">Reference proteome</keyword>
<accession>A0AAU9VS81</accession>
<comment type="caution">
    <text evidence="1">The sequence shown here is derived from an EMBL/GenBank/DDBJ whole genome shotgun (WGS) entry which is preliminary data.</text>
</comment>
<feature type="non-terminal residue" evidence="1">
    <location>
        <position position="1"/>
    </location>
</feature>
<evidence type="ECO:0000313" key="2">
    <source>
        <dbReference type="Proteomes" id="UP001159428"/>
    </source>
</evidence>
<protein>
    <submittedName>
        <fullName evidence="1">Uncharacterized protein</fullName>
    </submittedName>
</protein>
<name>A0AAU9VS81_9CNID</name>
<sequence length="101" mass="11588">DAYLPAESAKTVFEEDCLRLNEYMHSSPVKADERKKPSKRISNDDVLKMQYECLCTQKETLNLKRQKLKMQINLLEQQANANQTFATALNANFVVANTDSF</sequence>
<dbReference type="Proteomes" id="UP001159428">
    <property type="component" value="Unassembled WGS sequence"/>
</dbReference>
<reference evidence="1 2" key="1">
    <citation type="submission" date="2022-05" db="EMBL/GenBank/DDBJ databases">
        <authorList>
            <consortium name="Genoscope - CEA"/>
            <person name="William W."/>
        </authorList>
    </citation>
    <scope>NUCLEOTIDE SEQUENCE [LARGE SCALE GENOMIC DNA]</scope>
</reference>